<dbReference type="PRINTS" id="PR00081">
    <property type="entry name" value="GDHRDH"/>
</dbReference>
<comment type="similarity">
    <text evidence="1">Belongs to the short-chain dehydrogenases/reductases (SDR) family.</text>
</comment>
<comment type="caution">
    <text evidence="2">The sequence shown here is derived from an EMBL/GenBank/DDBJ whole genome shotgun (WGS) entry which is preliminary data.</text>
</comment>
<dbReference type="Gene3D" id="3.40.50.720">
    <property type="entry name" value="NAD(P)-binding Rossmann-like Domain"/>
    <property type="match status" value="1"/>
</dbReference>
<dbReference type="InterPro" id="IPR036291">
    <property type="entry name" value="NAD(P)-bd_dom_sf"/>
</dbReference>
<evidence type="ECO:0000313" key="2">
    <source>
        <dbReference type="EMBL" id="HCS93188.1"/>
    </source>
</evidence>
<dbReference type="Pfam" id="PF00106">
    <property type="entry name" value="adh_short"/>
    <property type="match status" value="1"/>
</dbReference>
<gene>
    <name evidence="2" type="ORF">DIW15_00580</name>
</gene>
<dbReference type="SUPFAM" id="SSF51735">
    <property type="entry name" value="NAD(P)-binding Rossmann-fold domains"/>
    <property type="match status" value="1"/>
</dbReference>
<dbReference type="InterPro" id="IPR002347">
    <property type="entry name" value="SDR_fam"/>
</dbReference>
<accession>A0A3D4S3N6</accession>
<dbReference type="STRING" id="1121105.GCA_000421665_00316"/>
<dbReference type="Proteomes" id="UP000262195">
    <property type="component" value="Unassembled WGS sequence"/>
</dbReference>
<proteinExistence type="inferred from homology"/>
<dbReference type="AlphaFoldDB" id="A0A3D4S3N6"/>
<dbReference type="PANTHER" id="PTHR42879">
    <property type="entry name" value="3-OXOACYL-(ACYL-CARRIER-PROTEIN) REDUCTASE"/>
    <property type="match status" value="1"/>
</dbReference>
<dbReference type="EMBL" id="DQHO01000003">
    <property type="protein sequence ID" value="HCS93188.1"/>
    <property type="molecule type" value="Genomic_DNA"/>
</dbReference>
<organism evidence="2 3">
    <name type="scientific">Bavariicoccus seileri</name>
    <dbReference type="NCBI Taxonomy" id="549685"/>
    <lineage>
        <taxon>Bacteria</taxon>
        <taxon>Bacillati</taxon>
        <taxon>Bacillota</taxon>
        <taxon>Bacilli</taxon>
        <taxon>Lactobacillales</taxon>
        <taxon>Enterococcaceae</taxon>
        <taxon>Bavariicoccus</taxon>
    </lineage>
</organism>
<dbReference type="PANTHER" id="PTHR42879:SF2">
    <property type="entry name" value="3-OXOACYL-[ACYL-CARRIER-PROTEIN] REDUCTASE FABG"/>
    <property type="match status" value="1"/>
</dbReference>
<evidence type="ECO:0000256" key="1">
    <source>
        <dbReference type="ARBA" id="ARBA00006484"/>
    </source>
</evidence>
<protein>
    <submittedName>
        <fullName evidence="2">SDR family NAD(P)-dependent oxidoreductase</fullName>
    </submittedName>
</protein>
<dbReference type="NCBIfam" id="NF047420">
    <property type="entry name" value="EF_P_mod_YmfI"/>
    <property type="match status" value="1"/>
</dbReference>
<evidence type="ECO:0000313" key="3">
    <source>
        <dbReference type="Proteomes" id="UP000262195"/>
    </source>
</evidence>
<sequence length="240" mass="26369">MEKHALIIGASGVIGGAIAKDLAQVGWSLTLHANDNIKQVTSLRQSLQEKFPNQFFSIIQFDLSNIDKSILSNILPISGLVFASGGTVYDFLRNQTTTDINHLFKVHVFGPIEVIQFFEAQLLKAKHARIVFITSVYASHGSALETTYSAVKGAQESFIKSYAMEVAANDLTVNGVAPGAVKTPTNYFLDQSAWQQLIEEIPLQRLADPEDISYWVSAIFDKRSDYLTGQVIKVTGGWGD</sequence>
<dbReference type="InterPro" id="IPR050259">
    <property type="entry name" value="SDR"/>
</dbReference>
<reference evidence="2 3" key="1">
    <citation type="journal article" date="2018" name="Nat. Biotechnol.">
        <title>A standardized bacterial taxonomy based on genome phylogeny substantially revises the tree of life.</title>
        <authorList>
            <person name="Parks D.H."/>
            <person name="Chuvochina M."/>
            <person name="Waite D.W."/>
            <person name="Rinke C."/>
            <person name="Skarshewski A."/>
            <person name="Chaumeil P.A."/>
            <person name="Hugenholtz P."/>
        </authorList>
    </citation>
    <scope>NUCLEOTIDE SEQUENCE [LARGE SCALE GENOMIC DNA]</scope>
    <source>
        <strain evidence="2">UBA11306</strain>
    </source>
</reference>
<name>A0A3D4S3N6_9ENTE</name>
<dbReference type="CDD" id="cd05233">
    <property type="entry name" value="SDR_c"/>
    <property type="match status" value="1"/>
</dbReference>